<accession>A0A1L4BQN5</accession>
<dbReference type="EMBL" id="CP016796">
    <property type="protein sequence ID" value="API86154.1"/>
    <property type="molecule type" value="Genomic_DNA"/>
</dbReference>
<reference evidence="1 2" key="1">
    <citation type="journal article" date="2016" name="Appl. Environ. Microbiol.">
        <title>Whole genome relationships among Francisella bacteria of diverse origin define new species and provide specific regions for detection.</title>
        <authorList>
            <person name="Challacombe J.F."/>
            <person name="Petersen J.M."/>
            <person name="Gallegos-Graves V."/>
            <person name="Hodge D."/>
            <person name="Pillai S."/>
            <person name="Kuske C.R."/>
        </authorList>
    </citation>
    <scope>NUCLEOTIDE SEQUENCE [LARGE SCALE GENOMIC DNA]</scope>
    <source>
        <strain evidence="2">TX07-7310</strain>
    </source>
</reference>
<evidence type="ECO:0000313" key="2">
    <source>
        <dbReference type="Proteomes" id="UP000184222"/>
    </source>
</evidence>
<dbReference type="KEGG" id="frx:F7310_01755"/>
<protein>
    <submittedName>
        <fullName evidence="1">Uncharacterized protein</fullName>
    </submittedName>
</protein>
<gene>
    <name evidence="1" type="ORF">F7310_01755</name>
</gene>
<dbReference type="Proteomes" id="UP000184222">
    <property type="component" value="Chromosome"/>
</dbReference>
<organism evidence="1 2">
    <name type="scientific">Francisella uliginis</name>
    <dbReference type="NCBI Taxonomy" id="573570"/>
    <lineage>
        <taxon>Bacteria</taxon>
        <taxon>Pseudomonadati</taxon>
        <taxon>Pseudomonadota</taxon>
        <taxon>Gammaproteobacteria</taxon>
        <taxon>Thiotrichales</taxon>
        <taxon>Francisellaceae</taxon>
        <taxon>Francisella</taxon>
    </lineage>
</organism>
<dbReference type="STRING" id="573570.F7310_01755"/>
<proteinExistence type="predicted"/>
<evidence type="ECO:0000313" key="1">
    <source>
        <dbReference type="EMBL" id="API86154.1"/>
    </source>
</evidence>
<keyword evidence="2" id="KW-1185">Reference proteome</keyword>
<dbReference type="RefSeq" id="WP_072711349.1">
    <property type="nucleotide sequence ID" value="NZ_CP016796.1"/>
</dbReference>
<dbReference type="AlphaFoldDB" id="A0A1L4BQN5"/>
<sequence length="209" mass="24095">MIKKIVVFLVYVFFVIKTVFAADCSFLGFEKNRVDSRLEFKCHEDTSLKDNRLIFYVVGKNIKIKTIKTSEGKVDFDVKDISENIKQVSVNISIEIQSKDFDYTADKDKPVELTIISKQGGNRDFKMLWGGVIKNSHSSKKSKSNNFQFYRDKDNHFYIVEKGLSCSIKDDCDDDIKILDNSCNSQKCKLLKQKLGIYSDFGIIHQRSI</sequence>
<dbReference type="OrthoDB" id="5604704at2"/>
<name>A0A1L4BQN5_9GAMM</name>